<organism evidence="1 2">
    <name type="scientific">Penicillium camemberti (strain FM 013)</name>
    <dbReference type="NCBI Taxonomy" id="1429867"/>
    <lineage>
        <taxon>Eukaryota</taxon>
        <taxon>Fungi</taxon>
        <taxon>Dikarya</taxon>
        <taxon>Ascomycota</taxon>
        <taxon>Pezizomycotina</taxon>
        <taxon>Eurotiomycetes</taxon>
        <taxon>Eurotiomycetidae</taxon>
        <taxon>Eurotiales</taxon>
        <taxon>Aspergillaceae</taxon>
        <taxon>Penicillium</taxon>
    </lineage>
</organism>
<dbReference type="Proteomes" id="UP000053732">
    <property type="component" value="Unassembled WGS sequence"/>
</dbReference>
<name>A0A0G4PIU9_PENC3</name>
<accession>A0A0G4PIU9</accession>
<evidence type="ECO:0000313" key="1">
    <source>
        <dbReference type="EMBL" id="CRL26103.1"/>
    </source>
</evidence>
<evidence type="ECO:0000313" key="2">
    <source>
        <dbReference type="Proteomes" id="UP000053732"/>
    </source>
</evidence>
<dbReference type="EMBL" id="HG793150">
    <property type="protein sequence ID" value="CRL26103.1"/>
    <property type="molecule type" value="Genomic_DNA"/>
</dbReference>
<dbReference type="AlphaFoldDB" id="A0A0G4PIU9"/>
<protein>
    <submittedName>
        <fullName evidence="1">Gastrin/cholecystokinin, conserved site</fullName>
    </submittedName>
</protein>
<gene>
    <name evidence="1" type="ORF">PCAMFM013_S017g000086</name>
</gene>
<proteinExistence type="predicted"/>
<keyword evidence="2" id="KW-1185">Reference proteome</keyword>
<sequence>MDLSNQPLPGRLPSEIWHHILGMLNCSSLKAVVLCSSRLFKIAASILFKTLYLESEVEFPYDQLPWKRVAENLQNFHWWHERYMPGEILYHLHKYCPQASVHIASSKVALCERINKERSSAPQLSCIRSIEAEWYVGEYDRPIRPNSAASYPAELKDIIYRSKNLENLRLVATGYWRSRHPADISPHFERRELEAMKNQRGLITLEEGNILPPVKNIHFEDMRFGPLQSTLWATQLQWQTIKHLSLISVDWIHLLPKITVPGCFHTLETLEMTIPNLRSQYKRDCPTYLQGVEQFHDFLTELPPLKMFIGYGFPQKTLEVLAKYHAKSLHHLRFRYELSSDLGMAKRSENKRPSPASIHNLVNLADQLPNLLSLGINLNWTPEEELPYDLLANIVQHTHLQHLELNIPGLGRHHSKSWPFPNLNENTCRALVESFDKASLNLLSLHFVIGDWYPFTPQPVLRWYMEAFLVGERDYTGHMRFGNIQQYTQVGKLMRSGTFVPRVPPHQLRGHWPTDLRQDIEGRISDLFCGKMLRK</sequence>
<reference evidence="1 2" key="1">
    <citation type="journal article" date="2014" name="Nat. Commun.">
        <title>Multiple recent horizontal transfers of a large genomic region in cheese making fungi.</title>
        <authorList>
            <person name="Cheeseman K."/>
            <person name="Ropars J."/>
            <person name="Renault P."/>
            <person name="Dupont J."/>
            <person name="Gouzy J."/>
            <person name="Branca A."/>
            <person name="Abraham A.L."/>
            <person name="Ceppi M."/>
            <person name="Conseiller E."/>
            <person name="Debuchy R."/>
            <person name="Malagnac F."/>
            <person name="Goarin A."/>
            <person name="Silar P."/>
            <person name="Lacoste S."/>
            <person name="Sallet E."/>
            <person name="Bensimon A."/>
            <person name="Giraud T."/>
            <person name="Brygoo Y."/>
        </authorList>
    </citation>
    <scope>NUCLEOTIDE SEQUENCE [LARGE SCALE GENOMIC DNA]</scope>
    <source>
        <strain evidence="2">FM 013</strain>
    </source>
</reference>